<gene>
    <name evidence="2" type="ORF">ACFQH5_13000</name>
</gene>
<dbReference type="Gene3D" id="3.40.50.12230">
    <property type="match status" value="1"/>
</dbReference>
<accession>A0ABW2F0F5</accession>
<keyword evidence="3" id="KW-1185">Reference proteome</keyword>
<dbReference type="EMBL" id="JBHSZP010000026">
    <property type="protein sequence ID" value="MFC7090468.1"/>
    <property type="molecule type" value="Genomic_DNA"/>
</dbReference>
<name>A0ABW2F0F5_9GAMM</name>
<sequence length="219" mass="24984">MKITLLCTNREHPVNDWLVRWQARHQGLHDIVLCCDREELPGGDILFLISCSQIVDAETRNKYMHTMVLHASDLPKGRGWSPHIWALLAGNDTITVSLLTAEDSVDTGEIWAKRSFSVPPHMLYDEINQRLFDTELILMDEAITLVEQGAKPVSQAGDVAPSYYRKRTPVDSEVDPNYPLSQLFNTIRVMDPQRFPAYFKLHGHTYTIEIKKVPSDGRN</sequence>
<dbReference type="InterPro" id="IPR011034">
    <property type="entry name" value="Formyl_transferase-like_C_sf"/>
</dbReference>
<dbReference type="RefSeq" id="WP_346060530.1">
    <property type="nucleotide sequence ID" value="NZ_BAAADR010000001.1"/>
</dbReference>
<reference evidence="3" key="1">
    <citation type="journal article" date="2019" name="Int. J. Syst. Evol. Microbiol.">
        <title>The Global Catalogue of Microorganisms (GCM) 10K type strain sequencing project: providing services to taxonomists for standard genome sequencing and annotation.</title>
        <authorList>
            <consortium name="The Broad Institute Genomics Platform"/>
            <consortium name="The Broad Institute Genome Sequencing Center for Infectious Disease"/>
            <person name="Wu L."/>
            <person name="Ma J."/>
        </authorList>
    </citation>
    <scope>NUCLEOTIDE SEQUENCE [LARGE SCALE GENOMIC DNA]</scope>
    <source>
        <strain evidence="3">CGMCC 1.13666</strain>
    </source>
</reference>
<dbReference type="PANTHER" id="PTHR11138:SF5">
    <property type="entry name" value="METHIONYL-TRNA FORMYLTRANSFERASE, MITOCHONDRIAL"/>
    <property type="match status" value="1"/>
</dbReference>
<dbReference type="PANTHER" id="PTHR11138">
    <property type="entry name" value="METHIONYL-TRNA FORMYLTRANSFERASE"/>
    <property type="match status" value="1"/>
</dbReference>
<feature type="domain" description="Formyl transferase N-terminal" evidence="1">
    <location>
        <begin position="44"/>
        <end position="142"/>
    </location>
</feature>
<protein>
    <submittedName>
        <fullName evidence="2">Formyltransferase family protein</fullName>
    </submittedName>
</protein>
<dbReference type="Proteomes" id="UP001596411">
    <property type="component" value="Unassembled WGS sequence"/>
</dbReference>
<evidence type="ECO:0000313" key="2">
    <source>
        <dbReference type="EMBL" id="MFC7090468.1"/>
    </source>
</evidence>
<comment type="caution">
    <text evidence="2">The sequence shown here is derived from an EMBL/GenBank/DDBJ whole genome shotgun (WGS) entry which is preliminary data.</text>
</comment>
<dbReference type="SUPFAM" id="SSF53328">
    <property type="entry name" value="Formyltransferase"/>
    <property type="match status" value="1"/>
</dbReference>
<dbReference type="Pfam" id="PF00551">
    <property type="entry name" value="Formyl_trans_N"/>
    <property type="match status" value="1"/>
</dbReference>
<evidence type="ECO:0000313" key="3">
    <source>
        <dbReference type="Proteomes" id="UP001596411"/>
    </source>
</evidence>
<dbReference type="InterPro" id="IPR036477">
    <property type="entry name" value="Formyl_transf_N_sf"/>
</dbReference>
<evidence type="ECO:0000259" key="1">
    <source>
        <dbReference type="Pfam" id="PF00551"/>
    </source>
</evidence>
<dbReference type="InterPro" id="IPR002376">
    <property type="entry name" value="Formyl_transf_N"/>
</dbReference>
<proteinExistence type="predicted"/>
<dbReference type="SUPFAM" id="SSF50486">
    <property type="entry name" value="FMT C-terminal domain-like"/>
    <property type="match status" value="1"/>
</dbReference>
<organism evidence="2 3">
    <name type="scientific">Halomonas salifodinae</name>
    <dbReference type="NCBI Taxonomy" id="438745"/>
    <lineage>
        <taxon>Bacteria</taxon>
        <taxon>Pseudomonadati</taxon>
        <taxon>Pseudomonadota</taxon>
        <taxon>Gammaproteobacteria</taxon>
        <taxon>Oceanospirillales</taxon>
        <taxon>Halomonadaceae</taxon>
        <taxon>Halomonas</taxon>
    </lineage>
</organism>